<evidence type="ECO:0000313" key="10">
    <source>
        <dbReference type="EMBL" id="WAP70127.1"/>
    </source>
</evidence>
<evidence type="ECO:0000256" key="6">
    <source>
        <dbReference type="SAM" id="MobiDB-lite"/>
    </source>
</evidence>
<dbReference type="EMBL" id="CP114029">
    <property type="protein sequence ID" value="WAP70127.1"/>
    <property type="molecule type" value="Genomic_DNA"/>
</dbReference>
<sequence length="817" mass="85712">MPQAPSREGRERQTQLAEPAGWLLRLRSLANARSVGEEDDDGGSWRDETTLREATRSWFARQVAVEGARRSGFHILPVSLIAGAAAVFGLDWRPDAWATSAAAFLFTALALRAAALPVQRAFLLALAGLFAGVLISIGVSERSQTTIISGTATTRIAGTVLSVSRDEKGRMRYVVAITGTVRPVLSRPPQRARILVSAKHARRLPGDPYYGLVRLGPPSGPAAPGRHDFAYQPFFGGIGALGFSLGAPDDAPADGLAPPPSPGFLDRLSIGLERLRGRMTERITETAGGGEAGAIAAALVTGERAGISEDAETWLRGVGLAHVLSISGLHLAIVAGSALLLVRSALALVPGLALRYPVKKAAAVVALVVAALYLLLSGGNVATQRAFVMLAVMLAAVIADRPALTIRNVSLAALVVVVIAPHMVTTASFQMSFAATLALVAGYGALARWQGRKGPPKPRPLAVKVMRLAGATILGIVASSIIAGAATAPYAAYHFQRTAPFGLVANVLTLPLFTLLIMPLGLVGSLLMPFGLDAWAFSLMGLGLDLVLIVSEWLYGVLPDRGTGPIAGLGVAFLTAALFATSLFASQFRWAAVPLTVFGLLTIRDTAPLPALLIYEDGKTIAIFDAEGAIHYLGPRRNGFVADQWERGFGVAPEPGEDGPGAASIASSSAKSPARIAPPCDSDFCRFVTRDGLKVVWTSDYKKTGEACDGGDIAIVARAIRLEACRSGAALVTLRTLRTTGSLVFSRDAKTGRPHRSRSVPVDPQPWNQHRLAPWPEYWKKPQAPDDDPPSASLSGAGSAATRRPGVLPPSTPSAGQ</sequence>
<proteinExistence type="predicted"/>
<feature type="transmembrane region" description="Helical" evidence="7">
    <location>
        <begin position="121"/>
        <end position="139"/>
    </location>
</feature>
<feature type="transmembrane region" description="Helical" evidence="7">
    <location>
        <begin position="406"/>
        <end position="423"/>
    </location>
</feature>
<dbReference type="InterPro" id="IPR004477">
    <property type="entry name" value="ComEC_N"/>
</dbReference>
<dbReference type="PANTHER" id="PTHR30619">
    <property type="entry name" value="DNA INTERNALIZATION/COMPETENCE PROTEIN COMEC/REC2"/>
    <property type="match status" value="1"/>
</dbReference>
<evidence type="ECO:0000313" key="11">
    <source>
        <dbReference type="Proteomes" id="UP001164020"/>
    </source>
</evidence>
<accession>A0ABY7C3F2</accession>
<organism evidence="10 11">
    <name type="scientific">Jiella pelagia</name>
    <dbReference type="NCBI Taxonomy" id="2986949"/>
    <lineage>
        <taxon>Bacteria</taxon>
        <taxon>Pseudomonadati</taxon>
        <taxon>Pseudomonadota</taxon>
        <taxon>Alphaproteobacteria</taxon>
        <taxon>Hyphomicrobiales</taxon>
        <taxon>Aurantimonadaceae</taxon>
        <taxon>Jiella</taxon>
    </lineage>
</organism>
<evidence type="ECO:0000259" key="8">
    <source>
        <dbReference type="Pfam" id="PF03772"/>
    </source>
</evidence>
<feature type="transmembrane region" description="Helical" evidence="7">
    <location>
        <begin position="468"/>
        <end position="491"/>
    </location>
</feature>
<feature type="domain" description="DUF4131" evidence="9">
    <location>
        <begin position="96"/>
        <end position="244"/>
    </location>
</feature>
<dbReference type="InterPro" id="IPR025405">
    <property type="entry name" value="DUF4131"/>
</dbReference>
<feature type="region of interest" description="Disordered" evidence="6">
    <location>
        <begin position="748"/>
        <end position="817"/>
    </location>
</feature>
<keyword evidence="2" id="KW-1003">Cell membrane</keyword>
<evidence type="ECO:0000259" key="9">
    <source>
        <dbReference type="Pfam" id="PF13567"/>
    </source>
</evidence>
<keyword evidence="4 7" id="KW-1133">Transmembrane helix</keyword>
<dbReference type="Pfam" id="PF03772">
    <property type="entry name" value="Competence"/>
    <property type="match status" value="1"/>
</dbReference>
<keyword evidence="3 7" id="KW-0812">Transmembrane</keyword>
<dbReference type="PANTHER" id="PTHR30619:SF1">
    <property type="entry name" value="RECOMBINATION PROTEIN 2"/>
    <property type="match status" value="1"/>
</dbReference>
<feature type="transmembrane region" description="Helical" evidence="7">
    <location>
        <begin position="429"/>
        <end position="447"/>
    </location>
</feature>
<feature type="transmembrane region" description="Helical" evidence="7">
    <location>
        <begin position="71"/>
        <end position="90"/>
    </location>
</feature>
<dbReference type="Pfam" id="PF13567">
    <property type="entry name" value="DUF4131"/>
    <property type="match status" value="1"/>
</dbReference>
<feature type="transmembrane region" description="Helical" evidence="7">
    <location>
        <begin position="503"/>
        <end position="527"/>
    </location>
</feature>
<feature type="compositionally biased region" description="Pro residues" evidence="6">
    <location>
        <begin position="807"/>
        <end position="817"/>
    </location>
</feature>
<keyword evidence="5 7" id="KW-0472">Membrane</keyword>
<dbReference type="NCBIfam" id="TIGR00360">
    <property type="entry name" value="ComEC_N-term"/>
    <property type="match status" value="1"/>
</dbReference>
<dbReference type="RefSeq" id="WP_268882581.1">
    <property type="nucleotide sequence ID" value="NZ_CP114029.1"/>
</dbReference>
<evidence type="ECO:0000256" key="2">
    <source>
        <dbReference type="ARBA" id="ARBA00022475"/>
    </source>
</evidence>
<evidence type="ECO:0000256" key="5">
    <source>
        <dbReference type="ARBA" id="ARBA00023136"/>
    </source>
</evidence>
<feature type="transmembrane region" description="Helical" evidence="7">
    <location>
        <begin position="534"/>
        <end position="554"/>
    </location>
</feature>
<feature type="compositionally biased region" description="Low complexity" evidence="6">
    <location>
        <begin position="790"/>
        <end position="801"/>
    </location>
</feature>
<name>A0ABY7C3F2_9HYPH</name>
<comment type="subcellular location">
    <subcellularLocation>
        <location evidence="1">Cell membrane</location>
        <topology evidence="1">Multi-pass membrane protein</topology>
    </subcellularLocation>
</comment>
<reference evidence="10" key="1">
    <citation type="submission" date="2022-12" db="EMBL/GenBank/DDBJ databases">
        <title>Jiella pelagia sp. nov., isolated from phosphonate enriched culture of Northwest Pacific surface seawater.</title>
        <authorList>
            <person name="Shin D.Y."/>
            <person name="Hwang C.Y."/>
        </authorList>
    </citation>
    <scope>NUCLEOTIDE SEQUENCE</scope>
    <source>
        <strain evidence="10">HL-NP1</strain>
    </source>
</reference>
<feature type="transmembrane region" description="Helical" evidence="7">
    <location>
        <begin position="566"/>
        <end position="585"/>
    </location>
</feature>
<gene>
    <name evidence="10" type="ORF">OH818_08355</name>
</gene>
<evidence type="ECO:0000256" key="4">
    <source>
        <dbReference type="ARBA" id="ARBA00022989"/>
    </source>
</evidence>
<evidence type="ECO:0000256" key="1">
    <source>
        <dbReference type="ARBA" id="ARBA00004651"/>
    </source>
</evidence>
<feature type="transmembrane region" description="Helical" evidence="7">
    <location>
        <begin position="361"/>
        <end position="376"/>
    </location>
</feature>
<dbReference type="Proteomes" id="UP001164020">
    <property type="component" value="Chromosome"/>
</dbReference>
<evidence type="ECO:0000256" key="7">
    <source>
        <dbReference type="SAM" id="Phobius"/>
    </source>
</evidence>
<feature type="domain" description="ComEC/Rec2-related protein" evidence="8">
    <location>
        <begin position="299"/>
        <end position="581"/>
    </location>
</feature>
<protein>
    <submittedName>
        <fullName evidence="10">ComEC/Rec2 family competence protein</fullName>
    </submittedName>
</protein>
<dbReference type="InterPro" id="IPR052159">
    <property type="entry name" value="Competence_DNA_uptake"/>
</dbReference>
<keyword evidence="11" id="KW-1185">Reference proteome</keyword>
<evidence type="ECO:0000256" key="3">
    <source>
        <dbReference type="ARBA" id="ARBA00022692"/>
    </source>
</evidence>
<feature type="transmembrane region" description="Helical" evidence="7">
    <location>
        <begin position="329"/>
        <end position="349"/>
    </location>
</feature>